<dbReference type="Gene3D" id="3.30.390.50">
    <property type="entry name" value="CO dehydrogenase flavoprotein, C-terminal domain"/>
    <property type="match status" value="1"/>
</dbReference>
<dbReference type="CDD" id="cd16443">
    <property type="entry name" value="LplA"/>
    <property type="match status" value="1"/>
</dbReference>
<organism evidence="2 3">
    <name type="scientific">Cellulomonas biazotea</name>
    <dbReference type="NCBI Taxonomy" id="1709"/>
    <lineage>
        <taxon>Bacteria</taxon>
        <taxon>Bacillati</taxon>
        <taxon>Actinomycetota</taxon>
        <taxon>Actinomycetes</taxon>
        <taxon>Micrococcales</taxon>
        <taxon>Cellulomonadaceae</taxon>
        <taxon>Cellulomonas</taxon>
    </lineage>
</organism>
<dbReference type="Proteomes" id="UP000289954">
    <property type="component" value="Unassembled WGS sequence"/>
</dbReference>
<dbReference type="EMBL" id="BIMR01000334">
    <property type="protein sequence ID" value="GCE78199.1"/>
    <property type="molecule type" value="Genomic_DNA"/>
</dbReference>
<sequence length="358" mass="38268">MHGEYKVPGGKLVVVDVDVEDGRLSRPAVSGDFFLEPDEALDVVRTALDGLPADAPTSALAAAVDDALADAHADGTLPQPAALVGFDARAVAVAVRRALGLSTAWSDHAFELIHPGPLAPALHAALDQVLTEELAAGRRGPTLRFWEWVEPAVVIGSFQSLRNEVDAEAVDRYGITVVRRISGGGAMFMEAGNCITFSLVVPASLVDGMSFEESYGFLNRWVLDALASVGVRAELSGLNDISSPAGKIAGSAQKRVLGGAVLHHVTMSYDIDATKMLEVLRIGREKLSDKGTRSANKRVDPVRSQTHLAREAVIEAFKAHFRSAFTTTDGELRPDELARAQELVRTKFADDAWTARVP</sequence>
<dbReference type="InterPro" id="IPR050664">
    <property type="entry name" value="Octanoyltrans_LipM/LipL"/>
</dbReference>
<dbReference type="RefSeq" id="WP_130782851.1">
    <property type="nucleotide sequence ID" value="NZ_BIMR01000334.1"/>
</dbReference>
<keyword evidence="3" id="KW-1185">Reference proteome</keyword>
<evidence type="ECO:0000313" key="3">
    <source>
        <dbReference type="Proteomes" id="UP000289954"/>
    </source>
</evidence>
<reference evidence="2 3" key="1">
    <citation type="submission" date="2019-01" db="EMBL/GenBank/DDBJ databases">
        <title>Draft genome sequence of Cellulomonas takizawaensis strain TKZ-21.</title>
        <authorList>
            <person name="Yamamura H."/>
            <person name="Hayashi T."/>
            <person name="Hamada M."/>
            <person name="Serisawa Y."/>
            <person name="Matsuyama K."/>
            <person name="Nakagawa Y."/>
            <person name="Otoguro M."/>
            <person name="Yanagida F."/>
            <person name="Hayakawa M."/>
        </authorList>
    </citation>
    <scope>NUCLEOTIDE SEQUENCE [LARGE SCALE GENOMIC DNA]</scope>
    <source>
        <strain evidence="2 3">NBRC12680</strain>
    </source>
</reference>
<name>A0A402DVM7_9CELL</name>
<accession>A0A402DVM7</accession>
<evidence type="ECO:0000313" key="2">
    <source>
        <dbReference type="EMBL" id="GCE78199.1"/>
    </source>
</evidence>
<keyword evidence="2" id="KW-0436">Ligase</keyword>
<dbReference type="InterPro" id="IPR045864">
    <property type="entry name" value="aa-tRNA-synth_II/BPL/LPL"/>
</dbReference>
<proteinExistence type="predicted"/>
<dbReference type="PROSITE" id="PS51733">
    <property type="entry name" value="BPL_LPL_CATALYTIC"/>
    <property type="match status" value="1"/>
</dbReference>
<dbReference type="SUPFAM" id="SSF55681">
    <property type="entry name" value="Class II aaRS and biotin synthetases"/>
    <property type="match status" value="1"/>
</dbReference>
<gene>
    <name evidence="2" type="ORF">CBZ_32550</name>
</gene>
<dbReference type="InterPro" id="IPR004143">
    <property type="entry name" value="BPL_LPL_catalytic"/>
</dbReference>
<comment type="caution">
    <text evidence="2">The sequence shown here is derived from an EMBL/GenBank/DDBJ whole genome shotgun (WGS) entry which is preliminary data.</text>
</comment>
<protein>
    <submittedName>
        <fullName evidence="2">Lipoate--protein ligase A</fullName>
    </submittedName>
</protein>
<feature type="domain" description="BPL/LPL catalytic" evidence="1">
    <location>
        <begin position="137"/>
        <end position="329"/>
    </location>
</feature>
<evidence type="ECO:0000259" key="1">
    <source>
        <dbReference type="PROSITE" id="PS51733"/>
    </source>
</evidence>
<dbReference type="OrthoDB" id="9788148at2"/>
<dbReference type="Pfam" id="PF21948">
    <property type="entry name" value="LplA-B_cat"/>
    <property type="match status" value="1"/>
</dbReference>
<dbReference type="PANTHER" id="PTHR43679:SF2">
    <property type="entry name" value="OCTANOYL-[GCVH]:PROTEIN N-OCTANOYLTRANSFERASE"/>
    <property type="match status" value="1"/>
</dbReference>
<dbReference type="PANTHER" id="PTHR43679">
    <property type="entry name" value="OCTANOYLTRANSFERASE LIPM-RELATED"/>
    <property type="match status" value="1"/>
</dbReference>
<dbReference type="Gene3D" id="3.30.930.10">
    <property type="entry name" value="Bira Bifunctional Protein, Domain 2"/>
    <property type="match status" value="1"/>
</dbReference>
<dbReference type="GO" id="GO:0016874">
    <property type="term" value="F:ligase activity"/>
    <property type="evidence" value="ECO:0007669"/>
    <property type="project" value="UniProtKB-KW"/>
</dbReference>
<dbReference type="AlphaFoldDB" id="A0A402DVM7"/>